<feature type="region of interest" description="Disordered" evidence="6">
    <location>
        <begin position="264"/>
        <end position="308"/>
    </location>
</feature>
<proteinExistence type="predicted"/>
<evidence type="ECO:0000256" key="6">
    <source>
        <dbReference type="SAM" id="MobiDB-lite"/>
    </source>
</evidence>
<dbReference type="GO" id="GO:0016787">
    <property type="term" value="F:hydrolase activity"/>
    <property type="evidence" value="ECO:0007669"/>
    <property type="project" value="UniProtKB-UniRule"/>
</dbReference>
<feature type="binding site" evidence="5">
    <location>
        <begin position="473"/>
        <end position="480"/>
    </location>
    <ligand>
        <name>ATP</name>
        <dbReference type="ChEBI" id="CHEBI:30616"/>
    </ligand>
</feature>
<evidence type="ECO:0000256" key="4">
    <source>
        <dbReference type="ARBA" id="ARBA00022840"/>
    </source>
</evidence>
<accession>A0A1I3LUL0</accession>
<dbReference type="OrthoDB" id="9787585at2"/>
<organism evidence="8 9">
    <name type="scientific">Treponema bryantii</name>
    <dbReference type="NCBI Taxonomy" id="163"/>
    <lineage>
        <taxon>Bacteria</taxon>
        <taxon>Pseudomonadati</taxon>
        <taxon>Spirochaetota</taxon>
        <taxon>Spirochaetia</taxon>
        <taxon>Spirochaetales</taxon>
        <taxon>Treponemataceae</taxon>
        <taxon>Treponema</taxon>
    </lineage>
</organism>
<evidence type="ECO:0000256" key="1">
    <source>
        <dbReference type="ARBA" id="ARBA00022741"/>
    </source>
</evidence>
<dbReference type="InterPro" id="IPR000212">
    <property type="entry name" value="DNA_helicase_UvrD/REP"/>
</dbReference>
<dbReference type="Gene3D" id="3.40.50.300">
    <property type="entry name" value="P-loop containing nucleotide triphosphate hydrolases"/>
    <property type="match status" value="2"/>
</dbReference>
<keyword evidence="9" id="KW-1185">Reference proteome</keyword>
<dbReference type="PANTHER" id="PTHR11070">
    <property type="entry name" value="UVRD / RECB / PCRA DNA HELICASE FAMILY MEMBER"/>
    <property type="match status" value="1"/>
</dbReference>
<dbReference type="Gene3D" id="1.10.10.160">
    <property type="match status" value="1"/>
</dbReference>
<evidence type="ECO:0000256" key="5">
    <source>
        <dbReference type="PROSITE-ProRule" id="PRU00560"/>
    </source>
</evidence>
<dbReference type="GO" id="GO:0005524">
    <property type="term" value="F:ATP binding"/>
    <property type="evidence" value="ECO:0007669"/>
    <property type="project" value="UniProtKB-UniRule"/>
</dbReference>
<dbReference type="PROSITE" id="PS51198">
    <property type="entry name" value="UVRD_HELICASE_ATP_BIND"/>
    <property type="match status" value="1"/>
</dbReference>
<dbReference type="SUPFAM" id="SSF52540">
    <property type="entry name" value="P-loop containing nucleoside triphosphate hydrolases"/>
    <property type="match status" value="1"/>
</dbReference>
<reference evidence="9" key="1">
    <citation type="submission" date="2016-10" db="EMBL/GenBank/DDBJ databases">
        <authorList>
            <person name="Varghese N."/>
            <person name="Submissions S."/>
        </authorList>
    </citation>
    <scope>NUCLEOTIDE SEQUENCE [LARGE SCALE GENOMIC DNA]</scope>
    <source>
        <strain evidence="9">XBD1002</strain>
    </source>
</reference>
<sequence length="1117" mass="130691">MKDEFLLLCSNRLYLKKDFSLENFIDVFSIWLSGNFTKSESMICEHNEIIYDEDDCEEELIIKLSEDRNFAFVRFENHKKDIEDRIYRVDIVFVVSQHLLQIELYCDKPSSVKPPKIIRDFIENDYVDKESYDFPINEKYMPFSKFKEETSDGNYDFDLPIVICNKSIYEEKKNHMYEAFAGFAYIIVNNENSNEIVDPPKVRYHIPGNKGLIDDEFKYAKKKIYNFHINTRDHTMVWEKDVEINQDFSEKVTHDIFQSLLPTEKKAETSSNSADDKAEISKHNKKPIPPAKESTTEETQEEPDYKEENFFVSTDEKKSKRKIKRNIYVNDKNFQKLVANKGADNLLRDAVIERLTQLATLPDEDLLNDLVLHHYEKLAGDISLASLCAKSHKDSYRILLDYNAFNNNEFKIIDFGHHDIYDAISSGKYINSAKDSYFIFDVNNPRKLSSIPLLNENQKQAAYYEGSPTLTKGCAGSGKTSVSVEKYSYLYESGKTDLVYLTYNEKLSIRIQNDLNTIFGEEIKDVHVRTVANFFQEFIEDECKESLLGKKFINFSGYNGEKTFSELVSEYNGNLRQSGKKVPKEIISMCPNNVESAEAISNIVSPFYRGIYKGGLFGFINEDYLEKNKLSNKAFENALRNENLEPVFINYVFNVCEYIDNYLQKNNYLDDNDLAQMAYLCAKKHPDIQHSIIIDETQDLTERQIYSISKIACKHHGMEIHFYGDPNQTINPTILDLNKIDACFKLLTKQRDFKIRDEAKYNSNQTYRINEFIANFINHLIELRKEYIGKTDALDDNYITGQPADGDSTHVAVVYKESQIEEVLKFVNDGTLTLLVTDEFERNHLFDKYSNKITNKDSVITISDFKGNEDDYVAVYNFIGYNKYQLNDIFDKNKKHSTLSRYIFNRFFVALTRARKKMILIEPEFLTEQNELSYNVILHGKNNENILTIDPKKSQFGTWLPGTIDDETRREKAYSQICEDFSDRRGVKGLTFIKQKSSKDIDFINIDKLENLDTDNMELLKLFYRNGNDMEKEYFWESKSLFRRFKNQDYELLMNIFLKYNIDKIDYSRNPDNWKKTLTTIADNCEITDFEWNRIMVSGIMDDYLNELVTKIDNINI</sequence>
<dbReference type="GO" id="GO:0000725">
    <property type="term" value="P:recombinational repair"/>
    <property type="evidence" value="ECO:0007669"/>
    <property type="project" value="TreeGrafter"/>
</dbReference>
<keyword evidence="4 5" id="KW-0067">ATP-binding</keyword>
<evidence type="ECO:0000313" key="9">
    <source>
        <dbReference type="Proteomes" id="UP000182737"/>
    </source>
</evidence>
<dbReference type="GO" id="GO:0043138">
    <property type="term" value="F:3'-5' DNA helicase activity"/>
    <property type="evidence" value="ECO:0007669"/>
    <property type="project" value="TreeGrafter"/>
</dbReference>
<dbReference type="PANTHER" id="PTHR11070:SF45">
    <property type="entry name" value="DNA 3'-5' HELICASE"/>
    <property type="match status" value="1"/>
</dbReference>
<dbReference type="Pfam" id="PF00580">
    <property type="entry name" value="UvrD-helicase"/>
    <property type="match status" value="1"/>
</dbReference>
<feature type="domain" description="UvrD-like helicase ATP-binding" evidence="7">
    <location>
        <begin position="452"/>
        <end position="770"/>
    </location>
</feature>
<name>A0A1I3LUL0_9SPIR</name>
<evidence type="ECO:0000259" key="7">
    <source>
        <dbReference type="PROSITE" id="PS51198"/>
    </source>
</evidence>
<dbReference type="InterPro" id="IPR027417">
    <property type="entry name" value="P-loop_NTPase"/>
</dbReference>
<gene>
    <name evidence="8" type="ORF">SAMN04487775_107200</name>
</gene>
<keyword evidence="3 5" id="KW-0347">Helicase</keyword>
<dbReference type="GO" id="GO:0003677">
    <property type="term" value="F:DNA binding"/>
    <property type="evidence" value="ECO:0007669"/>
    <property type="project" value="InterPro"/>
</dbReference>
<keyword evidence="1 5" id="KW-0547">Nucleotide-binding</keyword>
<keyword evidence="2 5" id="KW-0378">Hydrolase</keyword>
<evidence type="ECO:0000256" key="2">
    <source>
        <dbReference type="ARBA" id="ARBA00022801"/>
    </source>
</evidence>
<dbReference type="RefSeq" id="WP_074932475.1">
    <property type="nucleotide sequence ID" value="NZ_FORI01000007.1"/>
</dbReference>
<evidence type="ECO:0000256" key="3">
    <source>
        <dbReference type="ARBA" id="ARBA00022806"/>
    </source>
</evidence>
<evidence type="ECO:0000313" key="8">
    <source>
        <dbReference type="EMBL" id="SFI88353.1"/>
    </source>
</evidence>
<feature type="compositionally biased region" description="Basic and acidic residues" evidence="6">
    <location>
        <begin position="264"/>
        <end position="282"/>
    </location>
</feature>
<dbReference type="GO" id="GO:0005829">
    <property type="term" value="C:cytosol"/>
    <property type="evidence" value="ECO:0007669"/>
    <property type="project" value="TreeGrafter"/>
</dbReference>
<protein>
    <submittedName>
        <fullName evidence="8">UvrD/REP helicase N-terminal domain-containing protein</fullName>
    </submittedName>
</protein>
<dbReference type="EMBL" id="FORI01000007">
    <property type="protein sequence ID" value="SFI88353.1"/>
    <property type="molecule type" value="Genomic_DNA"/>
</dbReference>
<dbReference type="InterPro" id="IPR013986">
    <property type="entry name" value="DExx_box_DNA_helicase_dom_sf"/>
</dbReference>
<dbReference type="AlphaFoldDB" id="A0A1I3LUL0"/>
<feature type="compositionally biased region" description="Acidic residues" evidence="6">
    <location>
        <begin position="296"/>
        <end position="305"/>
    </location>
</feature>
<dbReference type="Proteomes" id="UP000182737">
    <property type="component" value="Unassembled WGS sequence"/>
</dbReference>
<dbReference type="InterPro" id="IPR014016">
    <property type="entry name" value="UvrD-like_ATP-bd"/>
</dbReference>